<dbReference type="AlphaFoldDB" id="A0A423HP45"/>
<gene>
    <name evidence="1" type="ORF">BK662_15785</name>
</gene>
<dbReference type="EMBL" id="MOBM01000020">
    <property type="protein sequence ID" value="RON14953.1"/>
    <property type="molecule type" value="Genomic_DNA"/>
</dbReference>
<dbReference type="Proteomes" id="UP000284002">
    <property type="component" value="Unassembled WGS sequence"/>
</dbReference>
<proteinExistence type="predicted"/>
<reference evidence="1 2" key="1">
    <citation type="submission" date="2016-10" db="EMBL/GenBank/DDBJ databases">
        <title>Comparative genome analysis of multiple Pseudomonas spp. focuses on biocontrol and plant growth promoting traits.</title>
        <authorList>
            <person name="Tao X.-Y."/>
            <person name="Taylor C.G."/>
        </authorList>
    </citation>
    <scope>NUCLEOTIDE SEQUENCE [LARGE SCALE GENOMIC DNA]</scope>
    <source>
        <strain evidence="1 2">36C6</strain>
    </source>
</reference>
<sequence>MLEEIVSWSLQLMAHPGEQVGDEHEQLINGGVGKSLLLGDLGVIEGHTQCSPEQLVTQRDAQTASQAVLFALLPEVPGASAGTPSLAVPEKRYQLSSTVPEYRVDFDQPVTAIVFQPAFGKCGDKAGERVGIPRCCRPQADEVAAEAKLAQHFVQQALPIATVGILGETYEGGQRCGTPGLGPAAGGGVVFVHKRVALVVAGMKQSEHGKEGA</sequence>
<accession>A0A423HP45</accession>
<evidence type="ECO:0000313" key="1">
    <source>
        <dbReference type="EMBL" id="RON14953.1"/>
    </source>
</evidence>
<evidence type="ECO:0000313" key="2">
    <source>
        <dbReference type="Proteomes" id="UP000284002"/>
    </source>
</evidence>
<comment type="caution">
    <text evidence="1">The sequence shown here is derived from an EMBL/GenBank/DDBJ whole genome shotgun (WGS) entry which is preliminary data.</text>
</comment>
<name>A0A423HP45_9PSED</name>
<organism evidence="1 2">
    <name type="scientific">Pseudomonas frederiksbergensis</name>
    <dbReference type="NCBI Taxonomy" id="104087"/>
    <lineage>
        <taxon>Bacteria</taxon>
        <taxon>Pseudomonadati</taxon>
        <taxon>Pseudomonadota</taxon>
        <taxon>Gammaproteobacteria</taxon>
        <taxon>Pseudomonadales</taxon>
        <taxon>Pseudomonadaceae</taxon>
        <taxon>Pseudomonas</taxon>
    </lineage>
</organism>
<protein>
    <submittedName>
        <fullName evidence="1">Uncharacterized protein</fullName>
    </submittedName>
</protein>